<dbReference type="EMBL" id="JADWOX010000006">
    <property type="protein sequence ID" value="MBI1684239.1"/>
    <property type="molecule type" value="Genomic_DNA"/>
</dbReference>
<dbReference type="Gene3D" id="3.40.50.2300">
    <property type="match status" value="1"/>
</dbReference>
<name>A0ABS0SXU1_9CAUL</name>
<dbReference type="SMART" id="SM00448">
    <property type="entry name" value="REC"/>
    <property type="match status" value="1"/>
</dbReference>
<dbReference type="InterPro" id="IPR011006">
    <property type="entry name" value="CheY-like_superfamily"/>
</dbReference>
<dbReference type="SUPFAM" id="SSF52172">
    <property type="entry name" value="CheY-like"/>
    <property type="match status" value="1"/>
</dbReference>
<dbReference type="InterPro" id="IPR050595">
    <property type="entry name" value="Bact_response_regulator"/>
</dbReference>
<evidence type="ECO:0000259" key="3">
    <source>
        <dbReference type="PROSITE" id="PS50110"/>
    </source>
</evidence>
<protein>
    <submittedName>
        <fullName evidence="4">Response regulator</fullName>
    </submittedName>
</protein>
<keyword evidence="5" id="KW-1185">Reference proteome</keyword>
<dbReference type="Proteomes" id="UP000639859">
    <property type="component" value="Unassembled WGS sequence"/>
</dbReference>
<organism evidence="4 5">
    <name type="scientific">Caulobacter hibisci</name>
    <dbReference type="NCBI Taxonomy" id="2035993"/>
    <lineage>
        <taxon>Bacteria</taxon>
        <taxon>Pseudomonadati</taxon>
        <taxon>Pseudomonadota</taxon>
        <taxon>Alphaproteobacteria</taxon>
        <taxon>Caulobacterales</taxon>
        <taxon>Caulobacteraceae</taxon>
        <taxon>Caulobacter</taxon>
    </lineage>
</organism>
<evidence type="ECO:0000256" key="1">
    <source>
        <dbReference type="ARBA" id="ARBA00022553"/>
    </source>
</evidence>
<feature type="modified residue" description="4-aspartylphosphate" evidence="2">
    <location>
        <position position="68"/>
    </location>
</feature>
<reference evidence="4 5" key="1">
    <citation type="submission" date="2020-11" db="EMBL/GenBank/DDBJ databases">
        <title>genome sequence of strain KACC 18849.</title>
        <authorList>
            <person name="Gao J."/>
            <person name="Zhang X."/>
        </authorList>
    </citation>
    <scope>NUCLEOTIDE SEQUENCE [LARGE SCALE GENOMIC DNA]</scope>
    <source>
        <strain evidence="4 5">KACC 18849</strain>
    </source>
</reference>
<dbReference type="InterPro" id="IPR001789">
    <property type="entry name" value="Sig_transdc_resp-reg_receiver"/>
</dbReference>
<evidence type="ECO:0000313" key="5">
    <source>
        <dbReference type="Proteomes" id="UP000639859"/>
    </source>
</evidence>
<comment type="caution">
    <text evidence="4">The sequence shown here is derived from an EMBL/GenBank/DDBJ whole genome shotgun (WGS) entry which is preliminary data.</text>
</comment>
<dbReference type="PROSITE" id="PS50110">
    <property type="entry name" value="RESPONSE_REGULATORY"/>
    <property type="match status" value="1"/>
</dbReference>
<evidence type="ECO:0000313" key="4">
    <source>
        <dbReference type="EMBL" id="MBI1684239.1"/>
    </source>
</evidence>
<dbReference type="RefSeq" id="WP_198576157.1">
    <property type="nucleotide sequence ID" value="NZ_JADWOX010000006.1"/>
</dbReference>
<dbReference type="Pfam" id="PF00072">
    <property type="entry name" value="Response_reg"/>
    <property type="match status" value="1"/>
</dbReference>
<dbReference type="PANTHER" id="PTHR44591:SF3">
    <property type="entry name" value="RESPONSE REGULATORY DOMAIN-CONTAINING PROTEIN"/>
    <property type="match status" value="1"/>
</dbReference>
<keyword evidence="1 2" id="KW-0597">Phosphoprotein</keyword>
<proteinExistence type="predicted"/>
<sequence>MSGDETTIVAGEDAAPLIILVVEDEVLVRMLACDILMEGGHHAIEAVDAQEALILLEARPDIAVMFTDVDMPGEINGLGLARLAALRSPRLPIIVTTGAAAVAPGDLPSSARFLAKPYSPSVLLAMIQEVTTTGEALRAVEE</sequence>
<gene>
    <name evidence="4" type="ORF">I4Q42_11230</name>
</gene>
<feature type="domain" description="Response regulatory" evidence="3">
    <location>
        <begin position="18"/>
        <end position="131"/>
    </location>
</feature>
<dbReference type="PANTHER" id="PTHR44591">
    <property type="entry name" value="STRESS RESPONSE REGULATOR PROTEIN 1"/>
    <property type="match status" value="1"/>
</dbReference>
<accession>A0ABS0SXU1</accession>
<evidence type="ECO:0000256" key="2">
    <source>
        <dbReference type="PROSITE-ProRule" id="PRU00169"/>
    </source>
</evidence>